<gene>
    <name evidence="2" type="ORF">SAMN04487950_3828</name>
</gene>
<evidence type="ECO:0000313" key="2">
    <source>
        <dbReference type="EMBL" id="SFL45471.1"/>
    </source>
</evidence>
<feature type="compositionally biased region" description="Polar residues" evidence="1">
    <location>
        <begin position="384"/>
        <end position="394"/>
    </location>
</feature>
<keyword evidence="3" id="KW-1185">Reference proteome</keyword>
<dbReference type="Pfam" id="PF14269">
    <property type="entry name" value="Arylsulfotran_2"/>
    <property type="match status" value="1"/>
</dbReference>
<name>A0A1I4HV27_9EURY</name>
<reference evidence="3" key="1">
    <citation type="submission" date="2016-10" db="EMBL/GenBank/DDBJ databases">
        <authorList>
            <person name="Varghese N."/>
            <person name="Submissions S."/>
        </authorList>
    </citation>
    <scope>NUCLEOTIDE SEQUENCE [LARGE SCALE GENOMIC DNA]</scope>
    <source>
        <strain evidence="3">CGMCC 1.7738</strain>
    </source>
</reference>
<proteinExistence type="predicted"/>
<dbReference type="InterPro" id="IPR039535">
    <property type="entry name" value="ASST-like"/>
</dbReference>
<sequence length="462" mass="52013">MRPNQLNRRKLKYLIRAIFATLILVSGATVVQGYITYSSESEELDSKQSRTQLQRGSHLTVVTTSERRTDGERDNALIAYTKTGDVAYYNDSHRVYNDVDPVEGTHSTVLYVASNRLERNECSATTACWQNIVEEVNLTTGETTRHYTFITALGRGQWHDVDRVGNSRFLIADIALDRAFVVNTTSGITEWEWHAQNEFPLSGGGLFPGDWTHVNDVERLKDGRVMVSLRNQDQVVFIHPQHGLQENWTLGSEDDYDILYEQHNPDYIPAARGGPAVLVADSENNRVVEYCRTNSGTWKQSWSWEDEHLMWPRDVDRLPNGHTLITDSNGGRIVEVNKSGEIVWQVKLKGAYDAERLGTGDESTGGHSVQASLPADSTDGKSEATISQTPSSSVTGKGLVWFRKLLPRMLINPLLYVLPSWVGFVEFTALLLGGLTGISWATAELWWSPWSVRFKVTHRRKT</sequence>
<keyword evidence="2" id="KW-0808">Transferase</keyword>
<dbReference type="Gene3D" id="2.120.10.30">
    <property type="entry name" value="TolB, C-terminal domain"/>
    <property type="match status" value="1"/>
</dbReference>
<dbReference type="GO" id="GO:0016740">
    <property type="term" value="F:transferase activity"/>
    <property type="evidence" value="ECO:0007669"/>
    <property type="project" value="UniProtKB-KW"/>
</dbReference>
<dbReference type="EMBL" id="FOTC01000006">
    <property type="protein sequence ID" value="SFL45471.1"/>
    <property type="molecule type" value="Genomic_DNA"/>
</dbReference>
<dbReference type="AlphaFoldDB" id="A0A1I4HV27"/>
<evidence type="ECO:0000256" key="1">
    <source>
        <dbReference type="SAM" id="MobiDB-lite"/>
    </source>
</evidence>
<dbReference type="SUPFAM" id="SSF101898">
    <property type="entry name" value="NHL repeat"/>
    <property type="match status" value="1"/>
</dbReference>
<evidence type="ECO:0000313" key="3">
    <source>
        <dbReference type="Proteomes" id="UP000199607"/>
    </source>
</evidence>
<feature type="compositionally biased region" description="Polar residues" evidence="1">
    <location>
        <begin position="361"/>
        <end position="371"/>
    </location>
</feature>
<feature type="region of interest" description="Disordered" evidence="1">
    <location>
        <begin position="359"/>
        <end position="394"/>
    </location>
</feature>
<dbReference type="STRING" id="553466.SAMN04487950_3828"/>
<dbReference type="Proteomes" id="UP000199607">
    <property type="component" value="Unassembled WGS sequence"/>
</dbReference>
<dbReference type="InterPro" id="IPR011042">
    <property type="entry name" value="6-blade_b-propeller_TolB-like"/>
</dbReference>
<organism evidence="2 3">
    <name type="scientific">Halogranum rubrum</name>
    <dbReference type="NCBI Taxonomy" id="553466"/>
    <lineage>
        <taxon>Archaea</taxon>
        <taxon>Methanobacteriati</taxon>
        <taxon>Methanobacteriota</taxon>
        <taxon>Stenosarchaea group</taxon>
        <taxon>Halobacteria</taxon>
        <taxon>Halobacteriales</taxon>
        <taxon>Haloferacaceae</taxon>
    </lineage>
</organism>
<accession>A0A1I4HV27</accession>
<protein>
    <submittedName>
        <fullName evidence="2">Arylsulfotransferase (ASST)</fullName>
    </submittedName>
</protein>
<dbReference type="RefSeq" id="WP_089871502.1">
    <property type="nucleotide sequence ID" value="NZ_FOTC01000006.1"/>
</dbReference>